<dbReference type="PANTHER" id="PTHR11640:SF31">
    <property type="entry name" value="IRREGULAR CHIASM C-ROUGHEST PROTEIN-RELATED"/>
    <property type="match status" value="1"/>
</dbReference>
<dbReference type="InterPro" id="IPR003599">
    <property type="entry name" value="Ig_sub"/>
</dbReference>
<evidence type="ECO:0000256" key="3">
    <source>
        <dbReference type="ARBA" id="ARBA00023157"/>
    </source>
</evidence>
<dbReference type="AlphaFoldDB" id="A0A814YLB3"/>
<dbReference type="Proteomes" id="UP000663852">
    <property type="component" value="Unassembled WGS sequence"/>
</dbReference>
<protein>
    <recommendedName>
        <fullName evidence="8">Ig-like domain-containing protein</fullName>
    </recommendedName>
</protein>
<feature type="domain" description="Ig-like" evidence="8">
    <location>
        <begin position="40"/>
        <end position="164"/>
    </location>
</feature>
<evidence type="ECO:0000256" key="1">
    <source>
        <dbReference type="ARBA" id="ARBA00004479"/>
    </source>
</evidence>
<comment type="caution">
    <text evidence="9">The sequence shown here is derived from an EMBL/GenBank/DDBJ whole genome shotgun (WGS) entry which is preliminary data.</text>
</comment>
<evidence type="ECO:0000313" key="9">
    <source>
        <dbReference type="EMBL" id="CAF1231062.1"/>
    </source>
</evidence>
<feature type="domain" description="Ig-like" evidence="8">
    <location>
        <begin position="362"/>
        <end position="484"/>
    </location>
</feature>
<evidence type="ECO:0000256" key="4">
    <source>
        <dbReference type="ARBA" id="ARBA00023180"/>
    </source>
</evidence>
<comment type="subcellular location">
    <subcellularLocation>
        <location evidence="1">Membrane</location>
        <topology evidence="1">Single-pass type I membrane protein</topology>
    </subcellularLocation>
</comment>
<dbReference type="InterPro" id="IPR051275">
    <property type="entry name" value="Cell_adhesion_signaling"/>
</dbReference>
<feature type="transmembrane region" description="Helical" evidence="6">
    <location>
        <begin position="557"/>
        <end position="581"/>
    </location>
</feature>
<dbReference type="PROSITE" id="PS50835">
    <property type="entry name" value="IG_LIKE"/>
    <property type="match status" value="3"/>
</dbReference>
<dbReference type="OrthoDB" id="6413693at2759"/>
<dbReference type="SMART" id="SM00408">
    <property type="entry name" value="IGc2"/>
    <property type="match status" value="2"/>
</dbReference>
<dbReference type="GO" id="GO:0098609">
    <property type="term" value="P:cell-cell adhesion"/>
    <property type="evidence" value="ECO:0007669"/>
    <property type="project" value="TreeGrafter"/>
</dbReference>
<keyword evidence="6" id="KW-0812">Transmembrane</keyword>
<dbReference type="Pfam" id="PF07679">
    <property type="entry name" value="I-set"/>
    <property type="match status" value="1"/>
</dbReference>
<keyword evidence="2 6" id="KW-0472">Membrane</keyword>
<evidence type="ECO:0000256" key="7">
    <source>
        <dbReference type="SAM" id="SignalP"/>
    </source>
</evidence>
<feature type="chain" id="PRO_5033034260" description="Ig-like domain-containing protein" evidence="7">
    <location>
        <begin position="30"/>
        <end position="719"/>
    </location>
</feature>
<evidence type="ECO:0000313" key="10">
    <source>
        <dbReference type="Proteomes" id="UP000663852"/>
    </source>
</evidence>
<evidence type="ECO:0000256" key="6">
    <source>
        <dbReference type="SAM" id="Phobius"/>
    </source>
</evidence>
<keyword evidence="4" id="KW-0325">Glycoprotein</keyword>
<dbReference type="InterPro" id="IPR003598">
    <property type="entry name" value="Ig_sub2"/>
</dbReference>
<reference evidence="9" key="1">
    <citation type="submission" date="2021-02" db="EMBL/GenBank/DDBJ databases">
        <authorList>
            <person name="Nowell W R."/>
        </authorList>
    </citation>
    <scope>NUCLEOTIDE SEQUENCE</scope>
</reference>
<dbReference type="SUPFAM" id="SSF48726">
    <property type="entry name" value="Immunoglobulin"/>
    <property type="match status" value="3"/>
</dbReference>
<keyword evidence="6" id="KW-1133">Transmembrane helix</keyword>
<evidence type="ECO:0000256" key="2">
    <source>
        <dbReference type="ARBA" id="ARBA00023136"/>
    </source>
</evidence>
<dbReference type="EMBL" id="CAJNOJ010000166">
    <property type="protein sequence ID" value="CAF1231062.1"/>
    <property type="molecule type" value="Genomic_DNA"/>
</dbReference>
<keyword evidence="5" id="KW-0393">Immunoglobulin domain</keyword>
<proteinExistence type="predicted"/>
<accession>A0A814YLB3</accession>
<evidence type="ECO:0000259" key="8">
    <source>
        <dbReference type="PROSITE" id="PS50835"/>
    </source>
</evidence>
<keyword evidence="7" id="KW-0732">Signal</keyword>
<dbReference type="InterPro" id="IPR013783">
    <property type="entry name" value="Ig-like_fold"/>
</dbReference>
<name>A0A814YLB3_ADIRI</name>
<dbReference type="InterPro" id="IPR013098">
    <property type="entry name" value="Ig_I-set"/>
</dbReference>
<dbReference type="Gene3D" id="2.60.40.10">
    <property type="entry name" value="Immunoglobulins"/>
    <property type="match status" value="4"/>
</dbReference>
<dbReference type="InterPro" id="IPR036179">
    <property type="entry name" value="Ig-like_dom_sf"/>
</dbReference>
<dbReference type="InterPro" id="IPR007110">
    <property type="entry name" value="Ig-like_dom"/>
</dbReference>
<organism evidence="9 10">
    <name type="scientific">Adineta ricciae</name>
    <name type="common">Rotifer</name>
    <dbReference type="NCBI Taxonomy" id="249248"/>
    <lineage>
        <taxon>Eukaryota</taxon>
        <taxon>Metazoa</taxon>
        <taxon>Spiralia</taxon>
        <taxon>Gnathifera</taxon>
        <taxon>Rotifera</taxon>
        <taxon>Eurotatoria</taxon>
        <taxon>Bdelloidea</taxon>
        <taxon>Adinetida</taxon>
        <taxon>Adinetidae</taxon>
        <taxon>Adineta</taxon>
    </lineage>
</organism>
<dbReference type="SMART" id="SM00409">
    <property type="entry name" value="IG"/>
    <property type="match status" value="2"/>
</dbReference>
<dbReference type="GO" id="GO:0005886">
    <property type="term" value="C:plasma membrane"/>
    <property type="evidence" value="ECO:0007669"/>
    <property type="project" value="TreeGrafter"/>
</dbReference>
<dbReference type="GO" id="GO:0005911">
    <property type="term" value="C:cell-cell junction"/>
    <property type="evidence" value="ECO:0007669"/>
    <property type="project" value="TreeGrafter"/>
</dbReference>
<gene>
    <name evidence="9" type="ORF">EDS130_LOCUS26933</name>
</gene>
<sequence>MTGTYRLQLPLLIIIAYVIFSSQTAIVNAVEYAIDSRINQKILIGPQHINAYPGETIQFPCIVSKQLNAIVTWCWNDFCTLGKTQLLRHETTPHGVVRIYQYTAYPRFQLSINERLIKHYYRFTQNHYNLSIVHVSNKDEGIFQCQVQRTMDAHEARSERVRLTIITPPNGQPTLILPDMPLKQGQSANVTCLSTPSKPASKLVLYKNEQMISREPSAKVTYELDMKTKKNLTKLVYTIDDPDSTWDFALIRCEQIYEYGNSFSKDVSKRIQVHYKPKARIESQNRYPLTINSTATFRCIVSGNPEPQFSWFANSMDLSALSSSVISIPLSRQVHNHTIGCSATNSIGTTNTSIRLLIRYAPSFIVQPPKFVALDSNDKQSQNPTAIRCIVDSFPRARISWHRFGEKLAEGSTFNLTNITTREQQGFYSYRVETDGFETITDDFMIYFKGKPLIYIHESKQYRTTQTREFECQVYSSSPVLKISWRLNDHSIESTDKSLISTTCDDYSCTSKLLYNPRQSLSTANSLSRLSCIAENEYGIEQSRLYQVDSLDNSSMILIPVVCSVFLLTVILSIGAVYCGCRSKQRKKRSMKKLPIVYDAHYSINELIKDAACLQTSELRTCYPSTKDHDELSLKVDQTKLESTDRLLASLFSNTANNHHPKKLMDNLSNESSINSSGFHSKSTTTTFNNEYSPRLAEITDYTFSGMSPLYTTQYQMNV</sequence>
<keyword evidence="3" id="KW-1015">Disulfide bond</keyword>
<dbReference type="GO" id="GO:0050839">
    <property type="term" value="F:cell adhesion molecule binding"/>
    <property type="evidence" value="ECO:0007669"/>
    <property type="project" value="TreeGrafter"/>
</dbReference>
<feature type="domain" description="Ig-like" evidence="8">
    <location>
        <begin position="277"/>
        <end position="357"/>
    </location>
</feature>
<feature type="signal peptide" evidence="7">
    <location>
        <begin position="1"/>
        <end position="29"/>
    </location>
</feature>
<dbReference type="PANTHER" id="PTHR11640">
    <property type="entry name" value="NEPHRIN"/>
    <property type="match status" value="1"/>
</dbReference>
<evidence type="ECO:0000256" key="5">
    <source>
        <dbReference type="ARBA" id="ARBA00023319"/>
    </source>
</evidence>